<reference evidence="2 3" key="1">
    <citation type="journal article" date="2020" name="BMC Genomics">
        <title>Intraspecific diversification of the crop wild relative Brassica cretica Lam. using demographic model selection.</title>
        <authorList>
            <person name="Kioukis A."/>
            <person name="Michalopoulou V.A."/>
            <person name="Briers L."/>
            <person name="Pirintsos S."/>
            <person name="Studholme D.J."/>
            <person name="Pavlidis P."/>
            <person name="Sarris P.F."/>
        </authorList>
    </citation>
    <scope>NUCLEOTIDE SEQUENCE [LARGE SCALE GENOMIC DNA]</scope>
    <source>
        <strain evidence="3">cv. PFS-1207/04</strain>
    </source>
</reference>
<dbReference type="EMBL" id="QGKV02000832">
    <property type="protein sequence ID" value="KAF3551513.1"/>
    <property type="molecule type" value="Genomic_DNA"/>
</dbReference>
<keyword evidence="3" id="KW-1185">Reference proteome</keyword>
<name>A0ABQ7CIB1_BRACR</name>
<gene>
    <name evidence="2" type="ORF">DY000_02008099</name>
</gene>
<evidence type="ECO:0000256" key="1">
    <source>
        <dbReference type="SAM" id="MobiDB-lite"/>
    </source>
</evidence>
<feature type="compositionally biased region" description="Basic and acidic residues" evidence="1">
    <location>
        <begin position="38"/>
        <end position="59"/>
    </location>
</feature>
<sequence>MNFLRENSEQIVRERDRWPRKKPWEWWFDLFRQGLRMDTRQKDKEKEKEKDMAPGERTPKVSGVGCEPSALAGDVERLNQGLGRFRNGVLGLWPDLAMNGYTKD</sequence>
<comment type="caution">
    <text evidence="2">The sequence shown here is derived from an EMBL/GenBank/DDBJ whole genome shotgun (WGS) entry which is preliminary data.</text>
</comment>
<evidence type="ECO:0000313" key="3">
    <source>
        <dbReference type="Proteomes" id="UP000266723"/>
    </source>
</evidence>
<organism evidence="2 3">
    <name type="scientific">Brassica cretica</name>
    <name type="common">Mustard</name>
    <dbReference type="NCBI Taxonomy" id="69181"/>
    <lineage>
        <taxon>Eukaryota</taxon>
        <taxon>Viridiplantae</taxon>
        <taxon>Streptophyta</taxon>
        <taxon>Embryophyta</taxon>
        <taxon>Tracheophyta</taxon>
        <taxon>Spermatophyta</taxon>
        <taxon>Magnoliopsida</taxon>
        <taxon>eudicotyledons</taxon>
        <taxon>Gunneridae</taxon>
        <taxon>Pentapetalae</taxon>
        <taxon>rosids</taxon>
        <taxon>malvids</taxon>
        <taxon>Brassicales</taxon>
        <taxon>Brassicaceae</taxon>
        <taxon>Brassiceae</taxon>
        <taxon>Brassica</taxon>
    </lineage>
</organism>
<evidence type="ECO:0000313" key="2">
    <source>
        <dbReference type="EMBL" id="KAF3551513.1"/>
    </source>
</evidence>
<feature type="region of interest" description="Disordered" evidence="1">
    <location>
        <begin position="38"/>
        <end position="67"/>
    </location>
</feature>
<dbReference type="Proteomes" id="UP000266723">
    <property type="component" value="Unassembled WGS sequence"/>
</dbReference>
<accession>A0ABQ7CIB1</accession>
<proteinExistence type="predicted"/>
<protein>
    <submittedName>
        <fullName evidence="2">Uncharacterized protein</fullName>
    </submittedName>
</protein>